<keyword evidence="2" id="KW-0808">Transferase</keyword>
<sequence length="217" mass="26439">MAEERLRFFNPFADILITGHQLPHWQQAGATYFITFRLHDSVPAALRMKWIREREAWLLHHPYPWKPEVEREYHERFSQQMERWLDAGHGCCLLRDGEARAVVERTLQHFDDRRYLLHAWVLMPNHAHVLVSIREEWTLPQILHSWKSYSTHALNSLLRRQGALWQEDYFDRLIRDEEHFANCVRYIRRNPEKAHLPENEWSHHETVIARRSLRERK</sequence>
<keyword evidence="3" id="KW-1185">Reference proteome</keyword>
<dbReference type="OrthoDB" id="9794403at2"/>
<dbReference type="InterPro" id="IPR036515">
    <property type="entry name" value="Transposase_17_sf"/>
</dbReference>
<dbReference type="PANTHER" id="PTHR36966:SF1">
    <property type="entry name" value="REP-ASSOCIATED TYROSINE TRANSPOSASE"/>
    <property type="match status" value="1"/>
</dbReference>
<dbReference type="EMBL" id="SOCA01000001">
    <property type="protein sequence ID" value="TDU80813.1"/>
    <property type="molecule type" value="Genomic_DNA"/>
</dbReference>
<dbReference type="Proteomes" id="UP000295662">
    <property type="component" value="Unassembled WGS sequence"/>
</dbReference>
<evidence type="ECO:0000313" key="2">
    <source>
        <dbReference type="EMBL" id="TDU80813.1"/>
    </source>
</evidence>
<dbReference type="GO" id="GO:0032259">
    <property type="term" value="P:methylation"/>
    <property type="evidence" value="ECO:0007669"/>
    <property type="project" value="UniProtKB-KW"/>
</dbReference>
<gene>
    <name evidence="2" type="ORF">EI77_00111</name>
</gene>
<dbReference type="SMART" id="SM01321">
    <property type="entry name" value="Y1_Tnp"/>
    <property type="match status" value="1"/>
</dbReference>
<organism evidence="2 3">
    <name type="scientific">Prosthecobacter fusiformis</name>
    <dbReference type="NCBI Taxonomy" id="48464"/>
    <lineage>
        <taxon>Bacteria</taxon>
        <taxon>Pseudomonadati</taxon>
        <taxon>Verrucomicrobiota</taxon>
        <taxon>Verrucomicrobiia</taxon>
        <taxon>Verrucomicrobiales</taxon>
        <taxon>Verrucomicrobiaceae</taxon>
        <taxon>Prosthecobacter</taxon>
    </lineage>
</organism>
<dbReference type="SUPFAM" id="SSF143422">
    <property type="entry name" value="Transposase IS200-like"/>
    <property type="match status" value="1"/>
</dbReference>
<proteinExistence type="predicted"/>
<comment type="caution">
    <text evidence="2">The sequence shown here is derived from an EMBL/GenBank/DDBJ whole genome shotgun (WGS) entry which is preliminary data.</text>
</comment>
<dbReference type="AlphaFoldDB" id="A0A4V3FI25"/>
<dbReference type="GO" id="GO:0004803">
    <property type="term" value="F:transposase activity"/>
    <property type="evidence" value="ECO:0007669"/>
    <property type="project" value="InterPro"/>
</dbReference>
<name>A0A4V3FI25_9BACT</name>
<accession>A0A4V3FI25</accession>
<protein>
    <submittedName>
        <fullName evidence="2">Menaquinone-specific isochorismate synthase/putative DNA methylase</fullName>
    </submittedName>
</protein>
<dbReference type="Pfam" id="PF01797">
    <property type="entry name" value="Y1_Tnp"/>
    <property type="match status" value="1"/>
</dbReference>
<dbReference type="InterPro" id="IPR052715">
    <property type="entry name" value="RAYT_transposase"/>
</dbReference>
<dbReference type="InterPro" id="IPR002686">
    <property type="entry name" value="Transposase_17"/>
</dbReference>
<evidence type="ECO:0000313" key="3">
    <source>
        <dbReference type="Proteomes" id="UP000295662"/>
    </source>
</evidence>
<dbReference type="PANTHER" id="PTHR36966">
    <property type="entry name" value="REP-ASSOCIATED TYROSINE TRANSPOSASE"/>
    <property type="match status" value="1"/>
</dbReference>
<reference evidence="2 3" key="1">
    <citation type="submission" date="2019-03" db="EMBL/GenBank/DDBJ databases">
        <title>Genomic Encyclopedia of Archaeal and Bacterial Type Strains, Phase II (KMG-II): from individual species to whole genera.</title>
        <authorList>
            <person name="Goeker M."/>
        </authorList>
    </citation>
    <scope>NUCLEOTIDE SEQUENCE [LARGE SCALE GENOMIC DNA]</scope>
    <source>
        <strain evidence="2 3">ATCC 25309</strain>
    </source>
</reference>
<dbReference type="GO" id="GO:0008168">
    <property type="term" value="F:methyltransferase activity"/>
    <property type="evidence" value="ECO:0007669"/>
    <property type="project" value="UniProtKB-KW"/>
</dbReference>
<feature type="domain" description="Transposase IS200-like" evidence="1">
    <location>
        <begin position="27"/>
        <end position="190"/>
    </location>
</feature>
<keyword evidence="2" id="KW-0489">Methyltransferase</keyword>
<dbReference type="GO" id="GO:0006313">
    <property type="term" value="P:DNA transposition"/>
    <property type="evidence" value="ECO:0007669"/>
    <property type="project" value="InterPro"/>
</dbReference>
<evidence type="ECO:0000259" key="1">
    <source>
        <dbReference type="SMART" id="SM01321"/>
    </source>
</evidence>
<dbReference type="Gene3D" id="3.30.70.1290">
    <property type="entry name" value="Transposase IS200-like"/>
    <property type="match status" value="1"/>
</dbReference>
<dbReference type="GO" id="GO:0043565">
    <property type="term" value="F:sequence-specific DNA binding"/>
    <property type="evidence" value="ECO:0007669"/>
    <property type="project" value="TreeGrafter"/>
</dbReference>